<proteinExistence type="predicted"/>
<dbReference type="PANTHER" id="PTHR42713">
    <property type="entry name" value="HISTIDINE KINASE-RELATED"/>
    <property type="match status" value="1"/>
</dbReference>
<dbReference type="InterPro" id="IPR018062">
    <property type="entry name" value="HTH_AraC-typ_CS"/>
</dbReference>
<evidence type="ECO:0000259" key="10">
    <source>
        <dbReference type="PROSITE" id="PS50110"/>
    </source>
</evidence>
<dbReference type="Gene3D" id="1.10.10.60">
    <property type="entry name" value="Homeodomain-like"/>
    <property type="match status" value="2"/>
</dbReference>
<dbReference type="Pfam" id="PF17853">
    <property type="entry name" value="GGDEF_2"/>
    <property type="match status" value="1"/>
</dbReference>
<dbReference type="PROSITE" id="PS01124">
    <property type="entry name" value="HTH_ARAC_FAMILY_2"/>
    <property type="match status" value="1"/>
</dbReference>
<dbReference type="InterPro" id="IPR011006">
    <property type="entry name" value="CheY-like_superfamily"/>
</dbReference>
<dbReference type="Proteomes" id="UP001595755">
    <property type="component" value="Unassembled WGS sequence"/>
</dbReference>
<keyword evidence="7" id="KW-0804">Transcription</keyword>
<dbReference type="Pfam" id="PF12833">
    <property type="entry name" value="HTH_18"/>
    <property type="match status" value="1"/>
</dbReference>
<evidence type="ECO:0000259" key="9">
    <source>
        <dbReference type="PROSITE" id="PS01124"/>
    </source>
</evidence>
<dbReference type="InterPro" id="IPR041522">
    <property type="entry name" value="CdaR_GGDEF"/>
</dbReference>
<accession>A0ABV8SGW7</accession>
<dbReference type="Pfam" id="PF00072">
    <property type="entry name" value="Response_reg"/>
    <property type="match status" value="1"/>
</dbReference>
<evidence type="ECO:0000256" key="8">
    <source>
        <dbReference type="PROSITE-ProRule" id="PRU00169"/>
    </source>
</evidence>
<evidence type="ECO:0000256" key="5">
    <source>
        <dbReference type="ARBA" id="ARBA00023015"/>
    </source>
</evidence>
<dbReference type="InterPro" id="IPR018060">
    <property type="entry name" value="HTH_AraC"/>
</dbReference>
<dbReference type="SUPFAM" id="SSF52172">
    <property type="entry name" value="CheY-like"/>
    <property type="match status" value="1"/>
</dbReference>
<dbReference type="SMART" id="SM00448">
    <property type="entry name" value="REC"/>
    <property type="match status" value="1"/>
</dbReference>
<sequence length="540" mass="61086">MDFKVFVVDDEERQRNAIIRHIDWERYHMRVTGQAEDAGSAIELARQDVPDLLVTDIRMHGVSGLELSARMRELNPRLRVIVVTGYEEFEYAKSALDIGVDAFLVKPIRFEELSAILERICQSEQQELSKMREDMRIKEQLDAFKPIAREQLLQEAMHGLIIGEEAIRTRADALGMFARKGLRRVFVIVIDPDTDASGSREEQVSQVGQTFGETASLQCGPLLEERMTTQRGNIVLLLQQQEGSDFERETDLLLDRLGREAVRIEGCKISLGAGPVVDALSQLSKSFLLAQRAVNRRLLGNDERTFNWRDLQETGPSPDKSAEELIGDFLEVFAAGDSQSSLSLLGEIVRRIAGNPQIDETQLRSLCLQLISGANRIAAEIGDVGRRIGPEKKLWEQILACKEEPELLQETVRIITGLCDFIADKKKSPSQIVVQNALDYMHKHYSENLSLRSVAESVFLSPNYLGALFRSELGVSFTDQLIQIRVNQAKELLRQPQLKLYEVAENVGYQNVGYFTNLFKRITGWSPKEYRTYLGISQQD</sequence>
<evidence type="ECO:0000256" key="6">
    <source>
        <dbReference type="ARBA" id="ARBA00023125"/>
    </source>
</evidence>
<feature type="domain" description="Response regulatory" evidence="10">
    <location>
        <begin position="4"/>
        <end position="121"/>
    </location>
</feature>
<evidence type="ECO:0000313" key="11">
    <source>
        <dbReference type="EMBL" id="MFC4306485.1"/>
    </source>
</evidence>
<dbReference type="PRINTS" id="PR00032">
    <property type="entry name" value="HTHARAC"/>
</dbReference>
<dbReference type="SMART" id="SM00342">
    <property type="entry name" value="HTH_ARAC"/>
    <property type="match status" value="1"/>
</dbReference>
<dbReference type="Gene3D" id="3.40.50.2300">
    <property type="match status" value="1"/>
</dbReference>
<evidence type="ECO:0000313" key="12">
    <source>
        <dbReference type="Proteomes" id="UP001595755"/>
    </source>
</evidence>
<dbReference type="PROSITE" id="PS00041">
    <property type="entry name" value="HTH_ARAC_FAMILY_1"/>
    <property type="match status" value="1"/>
</dbReference>
<protein>
    <submittedName>
        <fullName evidence="11">Response regulator</fullName>
    </submittedName>
</protein>
<keyword evidence="4" id="KW-0902">Two-component regulatory system</keyword>
<keyword evidence="5" id="KW-0805">Transcription regulation</keyword>
<dbReference type="InterPro" id="IPR009057">
    <property type="entry name" value="Homeodomain-like_sf"/>
</dbReference>
<evidence type="ECO:0000256" key="2">
    <source>
        <dbReference type="ARBA" id="ARBA00022490"/>
    </source>
</evidence>
<evidence type="ECO:0000256" key="7">
    <source>
        <dbReference type="ARBA" id="ARBA00023163"/>
    </source>
</evidence>
<comment type="caution">
    <text evidence="11">The sequence shown here is derived from an EMBL/GenBank/DDBJ whole genome shotgun (WGS) entry which is preliminary data.</text>
</comment>
<dbReference type="SUPFAM" id="SSF46689">
    <property type="entry name" value="Homeodomain-like"/>
    <property type="match status" value="2"/>
</dbReference>
<keyword evidence="6" id="KW-0238">DNA-binding</keyword>
<dbReference type="RefSeq" id="WP_204602545.1">
    <property type="nucleotide sequence ID" value="NZ_JBHSED010000065.1"/>
</dbReference>
<evidence type="ECO:0000256" key="4">
    <source>
        <dbReference type="ARBA" id="ARBA00023012"/>
    </source>
</evidence>
<organism evidence="11 12">
    <name type="scientific">Cohnella boryungensis</name>
    <dbReference type="NCBI Taxonomy" id="768479"/>
    <lineage>
        <taxon>Bacteria</taxon>
        <taxon>Bacillati</taxon>
        <taxon>Bacillota</taxon>
        <taxon>Bacilli</taxon>
        <taxon>Bacillales</taxon>
        <taxon>Paenibacillaceae</taxon>
        <taxon>Cohnella</taxon>
    </lineage>
</organism>
<dbReference type="InterPro" id="IPR020449">
    <property type="entry name" value="Tscrpt_reg_AraC-type_HTH"/>
</dbReference>
<feature type="modified residue" description="4-aspartylphosphate" evidence="8">
    <location>
        <position position="56"/>
    </location>
</feature>
<dbReference type="CDD" id="cd17536">
    <property type="entry name" value="REC_YesN-like"/>
    <property type="match status" value="1"/>
</dbReference>
<dbReference type="InterPro" id="IPR051552">
    <property type="entry name" value="HptR"/>
</dbReference>
<dbReference type="InterPro" id="IPR001789">
    <property type="entry name" value="Sig_transdc_resp-reg_receiver"/>
</dbReference>
<keyword evidence="12" id="KW-1185">Reference proteome</keyword>
<dbReference type="PROSITE" id="PS50110">
    <property type="entry name" value="RESPONSE_REGULATORY"/>
    <property type="match status" value="1"/>
</dbReference>
<name>A0ABV8SGW7_9BACL</name>
<evidence type="ECO:0000256" key="3">
    <source>
        <dbReference type="ARBA" id="ARBA00022553"/>
    </source>
</evidence>
<comment type="subcellular location">
    <subcellularLocation>
        <location evidence="1">Cytoplasm</location>
    </subcellularLocation>
</comment>
<reference evidence="12" key="1">
    <citation type="journal article" date="2019" name="Int. J. Syst. Evol. Microbiol.">
        <title>The Global Catalogue of Microorganisms (GCM) 10K type strain sequencing project: providing services to taxonomists for standard genome sequencing and annotation.</title>
        <authorList>
            <consortium name="The Broad Institute Genomics Platform"/>
            <consortium name="The Broad Institute Genome Sequencing Center for Infectious Disease"/>
            <person name="Wu L."/>
            <person name="Ma J."/>
        </authorList>
    </citation>
    <scope>NUCLEOTIDE SEQUENCE [LARGE SCALE GENOMIC DNA]</scope>
    <source>
        <strain evidence="12">CGMCC 4.1641</strain>
    </source>
</reference>
<gene>
    <name evidence="11" type="ORF">ACFO1S_23985</name>
</gene>
<dbReference type="PANTHER" id="PTHR42713:SF3">
    <property type="entry name" value="TRANSCRIPTIONAL REGULATORY PROTEIN HPTR"/>
    <property type="match status" value="1"/>
</dbReference>
<keyword evidence="2" id="KW-0963">Cytoplasm</keyword>
<feature type="domain" description="HTH araC/xylS-type" evidence="9">
    <location>
        <begin position="435"/>
        <end position="533"/>
    </location>
</feature>
<dbReference type="EMBL" id="JBHSED010000065">
    <property type="protein sequence ID" value="MFC4306485.1"/>
    <property type="molecule type" value="Genomic_DNA"/>
</dbReference>
<evidence type="ECO:0000256" key="1">
    <source>
        <dbReference type="ARBA" id="ARBA00004496"/>
    </source>
</evidence>
<keyword evidence="3 8" id="KW-0597">Phosphoprotein</keyword>